<reference evidence="2 3" key="1">
    <citation type="journal article" date="2013" name="Genome Announc.">
        <title>Draft Genome Sequence of 'Candidatus Halobonum tyrrellensis' Strain G22, Isolated from the Hypersaline Waters of Lake Tyrrell, Australia.</title>
        <authorList>
            <person name="Ugalde J.A."/>
            <person name="Narasingarao P."/>
            <person name="Kuo S."/>
            <person name="Podell S."/>
            <person name="Allen E.E."/>
        </authorList>
    </citation>
    <scope>NUCLEOTIDE SEQUENCE [LARGE SCALE GENOMIC DNA]</scope>
    <source>
        <strain evidence="2 3">G22</strain>
    </source>
</reference>
<dbReference type="Gene3D" id="2.130.10.10">
    <property type="entry name" value="YVTN repeat-like/Quinoprotein amine dehydrogenase"/>
    <property type="match status" value="1"/>
</dbReference>
<dbReference type="OrthoDB" id="8638at2157"/>
<sequence>DSAGSALVAFDAATGEERWRRALPSASGLAAAGDRVYAGGWSWFRAYDAATGEEAWRADGAPFPLVVDGGAFSTGEAGATLRDPADGTVRWRRDPPADGDLPYPVAALAGAVVLVGQGGSIEGLELDTGERRFRVHAGGDVTPYLAARDDRRLYVGADARSETARLVGVDAAAGDRLFAVDPGGYWVAPYRGGGTLYAANRGREFETLRARDPETGAVRWEREGSVDAAGPTGAFDRTNGETAGETTVRAFDETDGSLRWRTRPGAETVDTGAADDADDAPSFVGGVTTGVAPVRLLAGETTVVAVGPDGLAVYDAATGGVRGRVAPAGAFAPRRAAHAAGTLVVPTDDALYAVST</sequence>
<gene>
    <name evidence="2" type="ORF">K933_05628</name>
</gene>
<evidence type="ECO:0000313" key="2">
    <source>
        <dbReference type="EMBL" id="ESP89059.1"/>
    </source>
</evidence>
<feature type="non-terminal residue" evidence="2">
    <location>
        <position position="1"/>
    </location>
</feature>
<dbReference type="PANTHER" id="PTHR34512">
    <property type="entry name" value="CELL SURFACE PROTEIN"/>
    <property type="match status" value="1"/>
</dbReference>
<dbReference type="EMBL" id="ASGZ01000018">
    <property type="protein sequence ID" value="ESP89059.1"/>
    <property type="molecule type" value="Genomic_DNA"/>
</dbReference>
<proteinExistence type="predicted"/>
<dbReference type="eggNOG" id="arCOG02482">
    <property type="taxonomic scope" value="Archaea"/>
</dbReference>
<dbReference type="PANTHER" id="PTHR34512:SF30">
    <property type="entry name" value="OUTER MEMBRANE PROTEIN ASSEMBLY FACTOR BAMB"/>
    <property type="match status" value="1"/>
</dbReference>
<feature type="domain" description="Pyrrolo-quinoline quinone repeat" evidence="1">
    <location>
        <begin position="6"/>
        <end position="132"/>
    </location>
</feature>
<protein>
    <submittedName>
        <fullName evidence="2">PQQ repeat protein</fullName>
    </submittedName>
</protein>
<evidence type="ECO:0000259" key="1">
    <source>
        <dbReference type="Pfam" id="PF13360"/>
    </source>
</evidence>
<dbReference type="Proteomes" id="UP000017840">
    <property type="component" value="Unassembled WGS sequence"/>
</dbReference>
<dbReference type="RefSeq" id="WP_023393713.1">
    <property type="nucleotide sequence ID" value="NZ_ASGZ01000018.1"/>
</dbReference>
<dbReference type="AlphaFoldDB" id="V4HMA4"/>
<dbReference type="InterPro" id="IPR011047">
    <property type="entry name" value="Quinoprotein_ADH-like_sf"/>
</dbReference>
<dbReference type="Pfam" id="PF13360">
    <property type="entry name" value="PQQ_2"/>
    <property type="match status" value="1"/>
</dbReference>
<dbReference type="STRING" id="1324957.K933_05628"/>
<evidence type="ECO:0000313" key="3">
    <source>
        <dbReference type="Proteomes" id="UP000017840"/>
    </source>
</evidence>
<organism evidence="2 3">
    <name type="scientific">Candidatus Halobonum tyrrellensis G22</name>
    <dbReference type="NCBI Taxonomy" id="1324957"/>
    <lineage>
        <taxon>Archaea</taxon>
        <taxon>Methanobacteriati</taxon>
        <taxon>Methanobacteriota</taxon>
        <taxon>Stenosarchaea group</taxon>
        <taxon>Halobacteria</taxon>
        <taxon>Halobacteriales</taxon>
        <taxon>Haloferacaceae</taxon>
        <taxon>Candidatus Halobonum</taxon>
    </lineage>
</organism>
<dbReference type="InterPro" id="IPR018391">
    <property type="entry name" value="PQQ_b-propeller_rpt"/>
</dbReference>
<comment type="caution">
    <text evidence="2">The sequence shown here is derived from an EMBL/GenBank/DDBJ whole genome shotgun (WGS) entry which is preliminary data.</text>
</comment>
<keyword evidence="3" id="KW-1185">Reference proteome</keyword>
<dbReference type="InterPro" id="IPR015943">
    <property type="entry name" value="WD40/YVTN_repeat-like_dom_sf"/>
</dbReference>
<dbReference type="Gene3D" id="2.40.10.480">
    <property type="match status" value="1"/>
</dbReference>
<dbReference type="PATRIC" id="fig|1324957.4.peg.1144"/>
<dbReference type="SUPFAM" id="SSF50998">
    <property type="entry name" value="Quinoprotein alcohol dehydrogenase-like"/>
    <property type="match status" value="1"/>
</dbReference>
<dbReference type="SMART" id="SM00564">
    <property type="entry name" value="PQQ"/>
    <property type="match status" value="4"/>
</dbReference>
<dbReference type="InterPro" id="IPR002372">
    <property type="entry name" value="PQQ_rpt_dom"/>
</dbReference>
<accession>V4HMA4</accession>
<name>V4HMA4_9EURY</name>